<dbReference type="EMBL" id="JAXCGZ010004303">
    <property type="protein sequence ID" value="KAK7081975.1"/>
    <property type="molecule type" value="Genomic_DNA"/>
</dbReference>
<dbReference type="Proteomes" id="UP001381693">
    <property type="component" value="Unassembled WGS sequence"/>
</dbReference>
<evidence type="ECO:0000313" key="3">
    <source>
        <dbReference type="Proteomes" id="UP001381693"/>
    </source>
</evidence>
<evidence type="ECO:0000313" key="2">
    <source>
        <dbReference type="EMBL" id="KAK7081975.1"/>
    </source>
</evidence>
<protein>
    <submittedName>
        <fullName evidence="2">Uncharacterized protein</fullName>
    </submittedName>
</protein>
<name>A0AAN8XCI8_HALRR</name>
<evidence type="ECO:0000256" key="1">
    <source>
        <dbReference type="SAM" id="MobiDB-lite"/>
    </source>
</evidence>
<keyword evidence="3" id="KW-1185">Reference proteome</keyword>
<gene>
    <name evidence="2" type="ORF">SK128_023788</name>
</gene>
<comment type="caution">
    <text evidence="2">The sequence shown here is derived from an EMBL/GenBank/DDBJ whole genome shotgun (WGS) entry which is preliminary data.</text>
</comment>
<feature type="region of interest" description="Disordered" evidence="1">
    <location>
        <begin position="52"/>
        <end position="89"/>
    </location>
</feature>
<accession>A0AAN8XCI8</accession>
<proteinExistence type="predicted"/>
<organism evidence="2 3">
    <name type="scientific">Halocaridina rubra</name>
    <name type="common">Hawaiian red shrimp</name>
    <dbReference type="NCBI Taxonomy" id="373956"/>
    <lineage>
        <taxon>Eukaryota</taxon>
        <taxon>Metazoa</taxon>
        <taxon>Ecdysozoa</taxon>
        <taxon>Arthropoda</taxon>
        <taxon>Crustacea</taxon>
        <taxon>Multicrustacea</taxon>
        <taxon>Malacostraca</taxon>
        <taxon>Eumalacostraca</taxon>
        <taxon>Eucarida</taxon>
        <taxon>Decapoda</taxon>
        <taxon>Pleocyemata</taxon>
        <taxon>Caridea</taxon>
        <taxon>Atyoidea</taxon>
        <taxon>Atyidae</taxon>
        <taxon>Halocaridina</taxon>
    </lineage>
</organism>
<dbReference type="AlphaFoldDB" id="A0AAN8XCI8"/>
<sequence length="89" mass="10120">MEATERPTSLFTRETSVGVFPILTFRCSGFGHRRTKNIRKIVYFTAYERNWSDSDFGLGPPSRVATQKRSSKRDQTATTNPCSAWGVRT</sequence>
<reference evidence="2 3" key="1">
    <citation type="submission" date="2023-11" db="EMBL/GenBank/DDBJ databases">
        <title>Halocaridina rubra genome assembly.</title>
        <authorList>
            <person name="Smith C."/>
        </authorList>
    </citation>
    <scope>NUCLEOTIDE SEQUENCE [LARGE SCALE GENOMIC DNA]</scope>
    <source>
        <strain evidence="2">EP-1</strain>
        <tissue evidence="2">Whole</tissue>
    </source>
</reference>